<keyword evidence="3" id="KW-0862">Zinc</keyword>
<sequence length="507" mass="55673">MSVTSTSKLLTEAAGVKIYMTGDRNSIDSTSTGKICVIFENIKEAKALGRCCGFHLTKSKWDPYPWVSHVEVESLADTAGLKAGDCLISIDGKDVIGWKIKRIAALVESHQEVDLKMFVWRYVKEEEKETDVGIAVKGPLPEIAGKLANAVSGIVRALECPVCLESSLPPVSQCVHGHIVCVGCRPRTPRCPVCRVRLGQGRCLLADKLHKTLVDVFDTRDNSSDDVKCRTQNLRDRLFGKSNERKQAMKVEGTSSGTNPCQLLLTKLFRSGLEKAASADNLATVSLQTSSVNTSSLSNFNRNERLNLYDRAKSASTGELSKETTRDNINSQLQNNESAVKSLTSTSPTPVWGGSTDSVASSIEIVCPSSKQSGCRDIIAPDVVLEHLSETHQMPQVHFYSICVKIPVPFPLGSEAMYILHHGEDLFFIQCEEETVWIGGTGKIPWEWSLHGQGENGAEIKIRRSVASLIHPMVLTSQHIAPLPDALLLHTLNIQLIEYRSEEQHSL</sequence>
<dbReference type="PANTHER" id="PTHR45877:SF2">
    <property type="entry name" value="E3 UBIQUITIN-PROTEIN LIGASE SINA-RELATED"/>
    <property type="match status" value="1"/>
</dbReference>
<reference evidence="7" key="1">
    <citation type="submission" date="2025-08" db="UniProtKB">
        <authorList>
            <consortium name="RefSeq"/>
        </authorList>
    </citation>
    <scope>IDENTIFICATION</scope>
    <source>
        <tissue evidence="7">Whole body</tissue>
    </source>
</reference>
<evidence type="ECO:0000256" key="2">
    <source>
        <dbReference type="ARBA" id="ARBA00022771"/>
    </source>
</evidence>
<dbReference type="SUPFAM" id="SSF50156">
    <property type="entry name" value="PDZ domain-like"/>
    <property type="match status" value="1"/>
</dbReference>
<accession>A0AAJ7NEP6</accession>
<dbReference type="Pfam" id="PF21362">
    <property type="entry name" value="Sina_RING"/>
    <property type="match status" value="1"/>
</dbReference>
<evidence type="ECO:0000256" key="4">
    <source>
        <dbReference type="PROSITE-ProRule" id="PRU00175"/>
    </source>
</evidence>
<dbReference type="GO" id="GO:0008270">
    <property type="term" value="F:zinc ion binding"/>
    <property type="evidence" value="ECO:0007669"/>
    <property type="project" value="UniProtKB-KW"/>
</dbReference>
<dbReference type="InterPro" id="IPR001841">
    <property type="entry name" value="Znf_RING"/>
</dbReference>
<feature type="domain" description="RING-type" evidence="5">
    <location>
        <begin position="160"/>
        <end position="195"/>
    </location>
</feature>
<dbReference type="InterPro" id="IPR004162">
    <property type="entry name" value="SINA-like_animal"/>
</dbReference>
<dbReference type="SUPFAM" id="SSF57850">
    <property type="entry name" value="RING/U-box"/>
    <property type="match status" value="1"/>
</dbReference>
<keyword evidence="6" id="KW-1185">Reference proteome</keyword>
<dbReference type="InterPro" id="IPR049548">
    <property type="entry name" value="Sina-like_RING"/>
</dbReference>
<proteinExistence type="predicted"/>
<dbReference type="GO" id="GO:0061630">
    <property type="term" value="F:ubiquitin protein ligase activity"/>
    <property type="evidence" value="ECO:0007669"/>
    <property type="project" value="TreeGrafter"/>
</dbReference>
<name>A0AAJ7NEP6_9HYME</name>
<keyword evidence="1" id="KW-0479">Metal-binding</keyword>
<dbReference type="GeneID" id="108631836"/>
<dbReference type="Gene3D" id="3.30.40.10">
    <property type="entry name" value="Zinc/RING finger domain, C3HC4 (zinc finger)"/>
    <property type="match status" value="1"/>
</dbReference>
<dbReference type="GO" id="GO:0005737">
    <property type="term" value="C:cytoplasm"/>
    <property type="evidence" value="ECO:0007669"/>
    <property type="project" value="TreeGrafter"/>
</dbReference>
<dbReference type="PANTHER" id="PTHR45877">
    <property type="entry name" value="E3 UBIQUITIN-PROTEIN LIGASE SIAH2"/>
    <property type="match status" value="1"/>
</dbReference>
<evidence type="ECO:0000256" key="1">
    <source>
        <dbReference type="ARBA" id="ARBA00022723"/>
    </source>
</evidence>
<dbReference type="Gene3D" id="2.30.42.10">
    <property type="match status" value="1"/>
</dbReference>
<protein>
    <submittedName>
        <fullName evidence="7">Uncharacterized protein LOC108631836</fullName>
    </submittedName>
</protein>
<dbReference type="RefSeq" id="XP_017891489.1">
    <property type="nucleotide sequence ID" value="XM_018036000.2"/>
</dbReference>
<keyword evidence="2 4" id="KW-0863">Zinc-finger</keyword>
<dbReference type="InterPro" id="IPR041489">
    <property type="entry name" value="PDZ_6"/>
</dbReference>
<organism evidence="6 7">
    <name type="scientific">Ceratina calcarata</name>
    <dbReference type="NCBI Taxonomy" id="156304"/>
    <lineage>
        <taxon>Eukaryota</taxon>
        <taxon>Metazoa</taxon>
        <taxon>Ecdysozoa</taxon>
        <taxon>Arthropoda</taxon>
        <taxon>Hexapoda</taxon>
        <taxon>Insecta</taxon>
        <taxon>Pterygota</taxon>
        <taxon>Neoptera</taxon>
        <taxon>Endopterygota</taxon>
        <taxon>Hymenoptera</taxon>
        <taxon>Apocrita</taxon>
        <taxon>Aculeata</taxon>
        <taxon>Apoidea</taxon>
        <taxon>Anthophila</taxon>
        <taxon>Apidae</taxon>
        <taxon>Ceratina</taxon>
        <taxon>Zadontomerus</taxon>
    </lineage>
</organism>
<dbReference type="InterPro" id="IPR013083">
    <property type="entry name" value="Znf_RING/FYVE/PHD"/>
</dbReference>
<evidence type="ECO:0000313" key="7">
    <source>
        <dbReference type="RefSeq" id="XP_017891489.1"/>
    </source>
</evidence>
<dbReference type="GO" id="GO:0031624">
    <property type="term" value="F:ubiquitin conjugating enzyme binding"/>
    <property type="evidence" value="ECO:0007669"/>
    <property type="project" value="TreeGrafter"/>
</dbReference>
<dbReference type="Pfam" id="PF17820">
    <property type="entry name" value="PDZ_6"/>
    <property type="match status" value="1"/>
</dbReference>
<evidence type="ECO:0000259" key="5">
    <source>
        <dbReference type="PROSITE" id="PS50089"/>
    </source>
</evidence>
<dbReference type="InterPro" id="IPR036034">
    <property type="entry name" value="PDZ_sf"/>
</dbReference>
<dbReference type="Proteomes" id="UP000694925">
    <property type="component" value="Unplaced"/>
</dbReference>
<dbReference type="AlphaFoldDB" id="A0AAJ7NEP6"/>
<evidence type="ECO:0000313" key="6">
    <source>
        <dbReference type="Proteomes" id="UP000694925"/>
    </source>
</evidence>
<dbReference type="GO" id="GO:0043161">
    <property type="term" value="P:proteasome-mediated ubiquitin-dependent protein catabolic process"/>
    <property type="evidence" value="ECO:0007669"/>
    <property type="project" value="TreeGrafter"/>
</dbReference>
<dbReference type="KEGG" id="ccal:108631836"/>
<evidence type="ECO:0000256" key="3">
    <source>
        <dbReference type="ARBA" id="ARBA00022833"/>
    </source>
</evidence>
<gene>
    <name evidence="7" type="primary">LOC108631836</name>
</gene>
<dbReference type="PROSITE" id="PS50089">
    <property type="entry name" value="ZF_RING_2"/>
    <property type="match status" value="1"/>
</dbReference>